<dbReference type="InterPro" id="IPR021858">
    <property type="entry name" value="Fun_TF"/>
</dbReference>
<dbReference type="SMART" id="SM00066">
    <property type="entry name" value="GAL4"/>
    <property type="match status" value="1"/>
</dbReference>
<organism evidence="8 9">
    <name type="scientific">Colletotrichum tanaceti</name>
    <dbReference type="NCBI Taxonomy" id="1306861"/>
    <lineage>
        <taxon>Eukaryota</taxon>
        <taxon>Fungi</taxon>
        <taxon>Dikarya</taxon>
        <taxon>Ascomycota</taxon>
        <taxon>Pezizomycotina</taxon>
        <taxon>Sordariomycetes</taxon>
        <taxon>Hypocreomycetidae</taxon>
        <taxon>Glomerellales</taxon>
        <taxon>Glomerellaceae</taxon>
        <taxon>Colletotrichum</taxon>
        <taxon>Colletotrichum destructivum species complex</taxon>
    </lineage>
</organism>
<dbReference type="EMBL" id="PJEX01000174">
    <property type="protein sequence ID" value="TKW53649.1"/>
    <property type="molecule type" value="Genomic_DNA"/>
</dbReference>
<keyword evidence="3" id="KW-0805">Transcription regulation</keyword>
<dbReference type="Pfam" id="PF00172">
    <property type="entry name" value="Zn_clus"/>
    <property type="match status" value="1"/>
</dbReference>
<dbReference type="SUPFAM" id="SSF57701">
    <property type="entry name" value="Zn2/Cys6 DNA-binding domain"/>
    <property type="match status" value="1"/>
</dbReference>
<gene>
    <name evidence="8" type="primary">moc3</name>
    <name evidence="8" type="ORF">CTA1_6941</name>
</gene>
<evidence type="ECO:0000256" key="2">
    <source>
        <dbReference type="ARBA" id="ARBA00022833"/>
    </source>
</evidence>
<keyword evidence="4" id="KW-0238">DNA-binding</keyword>
<evidence type="ECO:0000256" key="3">
    <source>
        <dbReference type="ARBA" id="ARBA00023015"/>
    </source>
</evidence>
<proteinExistence type="predicted"/>
<accession>A0A4U6XEG1</accession>
<dbReference type="PROSITE" id="PS50048">
    <property type="entry name" value="ZN2_CY6_FUNGAL_2"/>
    <property type="match status" value="1"/>
</dbReference>
<evidence type="ECO:0000259" key="7">
    <source>
        <dbReference type="PROSITE" id="PS50048"/>
    </source>
</evidence>
<dbReference type="InterPro" id="IPR052360">
    <property type="entry name" value="Transcr_Regulatory_Proteins"/>
</dbReference>
<keyword evidence="1" id="KW-0479">Metal-binding</keyword>
<reference evidence="8 9" key="1">
    <citation type="journal article" date="2019" name="PLoS ONE">
        <title>Comparative genome analysis indicates high evolutionary potential of pathogenicity genes in Colletotrichum tanaceti.</title>
        <authorList>
            <person name="Lelwala R.V."/>
            <person name="Korhonen P.K."/>
            <person name="Young N.D."/>
            <person name="Scott J.B."/>
            <person name="Ades P.A."/>
            <person name="Gasser R.B."/>
            <person name="Taylor P.W.J."/>
        </authorList>
    </citation>
    <scope>NUCLEOTIDE SEQUENCE [LARGE SCALE GENOMIC DNA]</scope>
    <source>
        <strain evidence="8">BRIP57314</strain>
    </source>
</reference>
<dbReference type="GO" id="GO:0000981">
    <property type="term" value="F:DNA-binding transcription factor activity, RNA polymerase II-specific"/>
    <property type="evidence" value="ECO:0007669"/>
    <property type="project" value="InterPro"/>
</dbReference>
<dbReference type="GO" id="GO:0008270">
    <property type="term" value="F:zinc ion binding"/>
    <property type="evidence" value="ECO:0007669"/>
    <property type="project" value="InterPro"/>
</dbReference>
<dbReference type="PANTHER" id="PTHR36206">
    <property type="entry name" value="ASPERCRYPTIN BIOSYNTHESIS CLUSTER-SPECIFIC TRANSCRIPTION REGULATOR ATNN-RELATED"/>
    <property type="match status" value="1"/>
</dbReference>
<dbReference type="PROSITE" id="PS00463">
    <property type="entry name" value="ZN2_CY6_FUNGAL_1"/>
    <property type="match status" value="1"/>
</dbReference>
<dbReference type="PANTHER" id="PTHR36206:SF12">
    <property type="entry name" value="ASPERCRYPTIN BIOSYNTHESIS CLUSTER-SPECIFIC TRANSCRIPTION REGULATOR ATNN-RELATED"/>
    <property type="match status" value="1"/>
</dbReference>
<dbReference type="GO" id="GO:0003677">
    <property type="term" value="F:DNA binding"/>
    <property type="evidence" value="ECO:0007669"/>
    <property type="project" value="UniProtKB-KW"/>
</dbReference>
<dbReference type="InterPro" id="IPR036864">
    <property type="entry name" value="Zn2-C6_fun-type_DNA-bd_sf"/>
</dbReference>
<feature type="domain" description="Zn(2)-C6 fungal-type" evidence="7">
    <location>
        <begin position="57"/>
        <end position="85"/>
    </location>
</feature>
<keyword evidence="5" id="KW-0804">Transcription</keyword>
<protein>
    <submittedName>
        <fullName evidence="8">Transcriptional regulatory protein moc3</fullName>
    </submittedName>
</protein>
<dbReference type="CDD" id="cd00067">
    <property type="entry name" value="GAL4"/>
    <property type="match status" value="1"/>
</dbReference>
<dbReference type="STRING" id="1306861.A0A4U6XEG1"/>
<evidence type="ECO:0000313" key="8">
    <source>
        <dbReference type="EMBL" id="TKW53649.1"/>
    </source>
</evidence>
<dbReference type="Gene3D" id="4.10.240.10">
    <property type="entry name" value="Zn(2)-C6 fungal-type DNA-binding domain"/>
    <property type="match status" value="1"/>
</dbReference>
<evidence type="ECO:0000256" key="6">
    <source>
        <dbReference type="ARBA" id="ARBA00023242"/>
    </source>
</evidence>
<comment type="caution">
    <text evidence="8">The sequence shown here is derived from an EMBL/GenBank/DDBJ whole genome shotgun (WGS) entry which is preliminary data.</text>
</comment>
<keyword evidence="2" id="KW-0862">Zinc</keyword>
<evidence type="ECO:0000256" key="1">
    <source>
        <dbReference type="ARBA" id="ARBA00022723"/>
    </source>
</evidence>
<dbReference type="Proteomes" id="UP000310108">
    <property type="component" value="Unassembled WGS sequence"/>
</dbReference>
<evidence type="ECO:0000313" key="9">
    <source>
        <dbReference type="Proteomes" id="UP000310108"/>
    </source>
</evidence>
<dbReference type="InterPro" id="IPR001138">
    <property type="entry name" value="Zn2Cys6_DnaBD"/>
</dbReference>
<keyword evidence="6" id="KW-0539">Nucleus</keyword>
<name>A0A4U6XEG1_9PEZI</name>
<sequence>MRQPSPECYPADPSIPAAIVDSMSPISCVSDNVMATPTQDFAPTKRKRASKPKVRTGCLTCKIRRIKCGEERPACVRCTSTGRVCDGYDKAMPPRLKDAVGAAVQERCPQVWSENQALRMLRPIVADIDGTQAERLYFHRFRRVADAGLCNHVTNLTSFWSRLAPQLSHSDEAVKHAIVALGSAYHIYQTAPPPGGDGAPPQELEIFTIQQYSTAMSKLSSYAHVPMKDRITVTLLCCVSFVCIETLRNNWRPALTHLTNGLRIIESLPLSMLDKLRDPLPPRDGTGATESMLGMDYILRLFATWEVSCALFAENFKPVISIKLYEGRELDDTPLNEFETIMQAHHAIVQYTRDVFALVWLTREHQGDDKFWSQPLPCRQHEILMDKGDHLTGLFERFMERPQAPASGTEEYYSVCLDMLHYKCARLLCQTLHQKPYQRRQSPDIVTQHADLVSIATLIHRGLVAKQRQTDSLPRSFTLDIGIIPPLYFILVACQDPAVQEKALGILRDYPQRENLWDGNAVRNLLVTVENVSYGPAHPLKDVPHSLAFGKGIPALYEKLQELHIKVEED</sequence>
<dbReference type="Pfam" id="PF11951">
    <property type="entry name" value="Fungal_trans_2"/>
    <property type="match status" value="1"/>
</dbReference>
<dbReference type="AlphaFoldDB" id="A0A4U6XEG1"/>
<evidence type="ECO:0000256" key="4">
    <source>
        <dbReference type="ARBA" id="ARBA00023125"/>
    </source>
</evidence>
<evidence type="ECO:0000256" key="5">
    <source>
        <dbReference type="ARBA" id="ARBA00023163"/>
    </source>
</evidence>
<keyword evidence="9" id="KW-1185">Reference proteome</keyword>